<sequence length="361" mass="34844">MAIASRYIGGIPYDPSMQTGRYPNRASVGTTPGIVEVPGVVPRGADPAGGGVTPAIVQAPLTGGVAGGGGGGSGGGGNNLLASLLLGGLGAAPLIYDQVSDWFEPAAPPYEAPDLGSVENMFDPGGSFLGPGGVSIPTAALGGFGTNWNSVFEPGSWTVNQAGTDAILNAPMPTGDQFAGLAGDVAAGTAGAGALANAGEAAALTPGLLESGELVFGGVDVGSQIASLPLSIISGIAGNSFGRRGNPENAAWGTAAGSALASIGAAMLPTPLAPIGLFLSAIGPAAGGAIGSQIGPPPTVGRNFSSFGTFGGDGNLHWGSSGGDNGASALDADPFANWFAGDLFQQAADQGLQFNPNMAGA</sequence>
<evidence type="ECO:0000313" key="2">
    <source>
        <dbReference type="Proteomes" id="UP000698752"/>
    </source>
</evidence>
<dbReference type="RefSeq" id="WP_211866976.1">
    <property type="nucleotide sequence ID" value="NZ_JAAEDI010000005.1"/>
</dbReference>
<name>A0ABS5EDW0_9PROT</name>
<gene>
    <name evidence="1" type="ORF">GXW78_06020</name>
</gene>
<organism evidence="1 2">
    <name type="scientific">Neoroseomonas terrae</name>
    <dbReference type="NCBI Taxonomy" id="424799"/>
    <lineage>
        <taxon>Bacteria</taxon>
        <taxon>Pseudomonadati</taxon>
        <taxon>Pseudomonadota</taxon>
        <taxon>Alphaproteobacteria</taxon>
        <taxon>Acetobacterales</taxon>
        <taxon>Acetobacteraceae</taxon>
        <taxon>Neoroseomonas</taxon>
    </lineage>
</organism>
<reference evidence="2" key="1">
    <citation type="journal article" date="2021" name="Syst. Appl. Microbiol.">
        <title>Roseomonas hellenica sp. nov., isolated from roots of wild-growing Alkanna tinctoria.</title>
        <authorList>
            <person name="Rat A."/>
            <person name="Naranjo H.D."/>
            <person name="Lebbe L."/>
            <person name="Cnockaert M."/>
            <person name="Krigas N."/>
            <person name="Grigoriadou K."/>
            <person name="Maloupa E."/>
            <person name="Willems A."/>
        </authorList>
    </citation>
    <scope>NUCLEOTIDE SEQUENCE [LARGE SCALE GENOMIC DNA]</scope>
    <source>
        <strain evidence="2">LMG 31159</strain>
    </source>
</reference>
<dbReference type="Proteomes" id="UP000698752">
    <property type="component" value="Unassembled WGS sequence"/>
</dbReference>
<keyword evidence="2" id="KW-1185">Reference proteome</keyword>
<evidence type="ECO:0000313" key="1">
    <source>
        <dbReference type="EMBL" id="MBR0649210.1"/>
    </source>
</evidence>
<protein>
    <recommendedName>
        <fullName evidence="3">Tail fiber protein</fullName>
    </recommendedName>
</protein>
<dbReference type="EMBL" id="JAAEDI010000005">
    <property type="protein sequence ID" value="MBR0649210.1"/>
    <property type="molecule type" value="Genomic_DNA"/>
</dbReference>
<accession>A0ABS5EDW0</accession>
<proteinExistence type="predicted"/>
<evidence type="ECO:0008006" key="3">
    <source>
        <dbReference type="Google" id="ProtNLM"/>
    </source>
</evidence>
<comment type="caution">
    <text evidence="1">The sequence shown here is derived from an EMBL/GenBank/DDBJ whole genome shotgun (WGS) entry which is preliminary data.</text>
</comment>